<dbReference type="PANTHER" id="PTHR28190:SF1">
    <property type="entry name" value="NUCLEAR MIGRATION PROTEIN NUM1"/>
    <property type="match status" value="1"/>
</dbReference>
<dbReference type="GO" id="GO:0000226">
    <property type="term" value="P:microtubule cytoskeleton organization"/>
    <property type="evidence" value="ECO:0007669"/>
    <property type="project" value="TreeGrafter"/>
</dbReference>
<protein>
    <submittedName>
        <fullName evidence="3">Anucleate primary sterigmata protein A</fullName>
    </submittedName>
</protein>
<comment type="caution">
    <text evidence="3">The sequence shown here is derived from an EMBL/GenBank/DDBJ whole genome shotgun (WGS) entry which is preliminary data.</text>
</comment>
<feature type="compositionally biased region" description="Polar residues" evidence="2">
    <location>
        <begin position="112"/>
        <end position="127"/>
    </location>
</feature>
<feature type="region of interest" description="Disordered" evidence="2">
    <location>
        <begin position="345"/>
        <end position="389"/>
    </location>
</feature>
<name>M5BQ70_THACB</name>
<organism evidence="3 4">
    <name type="scientific">Thanatephorus cucumeris (strain AG1-IB / isolate 7/3/14)</name>
    <name type="common">Lettuce bottom rot fungus</name>
    <name type="synonym">Rhizoctonia solani</name>
    <dbReference type="NCBI Taxonomy" id="1108050"/>
    <lineage>
        <taxon>Eukaryota</taxon>
        <taxon>Fungi</taxon>
        <taxon>Dikarya</taxon>
        <taxon>Basidiomycota</taxon>
        <taxon>Agaricomycotina</taxon>
        <taxon>Agaricomycetes</taxon>
        <taxon>Cantharellales</taxon>
        <taxon>Ceratobasidiaceae</taxon>
        <taxon>Rhizoctonia</taxon>
        <taxon>Rhizoctonia solani AG-1</taxon>
    </lineage>
</organism>
<feature type="compositionally biased region" description="Acidic residues" evidence="2">
    <location>
        <begin position="425"/>
        <end position="441"/>
    </location>
</feature>
<reference evidence="3 4" key="1">
    <citation type="journal article" date="2013" name="J. Biotechnol.">
        <title>Establishment and interpretation of the genome sequence of the phytopathogenic fungus Rhizoctonia solani AG1-IB isolate 7/3/14.</title>
        <authorList>
            <person name="Wibberg D.W."/>
            <person name="Jelonek L.J."/>
            <person name="Rupp O.R."/>
            <person name="Hennig M.H."/>
            <person name="Eikmeyer F.E."/>
            <person name="Goesmann A.G."/>
            <person name="Hartmann A.H."/>
            <person name="Borriss R.B."/>
            <person name="Grosch R.G."/>
            <person name="Puehler A.P."/>
            <person name="Schlueter A.S."/>
        </authorList>
    </citation>
    <scope>NUCLEOTIDE SEQUENCE [LARGE SCALE GENOMIC DNA]</scope>
    <source>
        <strain evidence="4">AG1-IB / isolate 7/3/14</strain>
    </source>
</reference>
<evidence type="ECO:0000313" key="4">
    <source>
        <dbReference type="Proteomes" id="UP000012065"/>
    </source>
</evidence>
<feature type="coiled-coil region" evidence="1">
    <location>
        <begin position="154"/>
        <end position="304"/>
    </location>
</feature>
<evidence type="ECO:0000256" key="1">
    <source>
        <dbReference type="SAM" id="Coils"/>
    </source>
</evidence>
<dbReference type="GO" id="GO:0005739">
    <property type="term" value="C:mitochondrion"/>
    <property type="evidence" value="ECO:0007669"/>
    <property type="project" value="TreeGrafter"/>
</dbReference>
<dbReference type="Gene3D" id="1.10.287.1490">
    <property type="match status" value="1"/>
</dbReference>
<dbReference type="GO" id="GO:0015631">
    <property type="term" value="F:tubulin binding"/>
    <property type="evidence" value="ECO:0007669"/>
    <property type="project" value="TreeGrafter"/>
</dbReference>
<dbReference type="InterPro" id="IPR053005">
    <property type="entry name" value="Nuclear_Pos-Cytoskel_Interact"/>
</dbReference>
<accession>M5BQ70</accession>
<dbReference type="HOGENOM" id="CLU_557998_0_0_1"/>
<feature type="compositionally biased region" description="Polar residues" evidence="2">
    <location>
        <begin position="365"/>
        <end position="389"/>
    </location>
</feature>
<dbReference type="EMBL" id="CAOJ01004656">
    <property type="protein sequence ID" value="CCO29344.1"/>
    <property type="molecule type" value="Genomic_DNA"/>
</dbReference>
<dbReference type="Proteomes" id="UP000012065">
    <property type="component" value="Unassembled WGS sequence"/>
</dbReference>
<keyword evidence="1" id="KW-0175">Coiled coil</keyword>
<sequence length="489" mass="54551">MRVQLQALLDDKEKQLNLAGTLGQRILAQQLELEERINQLVDAEDRLQTNPEDGDSEMRTKLQELADVMQGWETENERMFSSFGTKLNGGAGMPPSPEMPSTSEFGSRTDEGSTSMRSNGPSAAQSSRRAKNAAHRANDVEFAFEIGSSLLVEVRRLQALLAERDKLIQDMKEEKDDLERAVESLRTSLREQEGTTDKFKEENWNLEVQLQEVRSTLNNAQASSSRLESEQKRMAKQLSSVRETSDGYKTEVGRLSDLLEELRAKHETDIAQMRKNNAGLQRDKSDLQASLDALKADMAQRERASIRFGSPATPSMISRSAIDEEDIFSTGGASSRRHLDVSAIYSQGPGDSLHGELDESPPASPTRSTRVGPSHPSNELESTKQSLSHAQRQISTLKSAVQREKELNRDMKKRLADHLRSNTEGEWDDDEDPEESTDVILDEPGQHSLPRFTPARVRGRGRGRGAAPRAVVAVAARSLLQRERRVLLQ</sequence>
<proteinExistence type="predicted"/>
<feature type="region of interest" description="Disordered" evidence="2">
    <location>
        <begin position="82"/>
        <end position="132"/>
    </location>
</feature>
<feature type="region of interest" description="Disordered" evidence="2">
    <location>
        <begin position="414"/>
        <end position="468"/>
    </location>
</feature>
<gene>
    <name evidence="3" type="ORF">BN14_03354</name>
</gene>
<dbReference type="PANTHER" id="PTHR28190">
    <property type="entry name" value="NUCLEAR MIGRATION PROTEIN NUM1"/>
    <property type="match status" value="1"/>
</dbReference>
<evidence type="ECO:0000313" key="3">
    <source>
        <dbReference type="EMBL" id="CCO29344.1"/>
    </source>
</evidence>
<feature type="compositionally biased region" description="Basic and acidic residues" evidence="2">
    <location>
        <begin position="414"/>
        <end position="423"/>
    </location>
</feature>
<dbReference type="GO" id="GO:0005938">
    <property type="term" value="C:cell cortex"/>
    <property type="evidence" value="ECO:0007669"/>
    <property type="project" value="TreeGrafter"/>
</dbReference>
<dbReference type="AlphaFoldDB" id="M5BQ70"/>
<evidence type="ECO:0000256" key="2">
    <source>
        <dbReference type="SAM" id="MobiDB-lite"/>
    </source>
</evidence>